<proteinExistence type="predicted"/>
<dbReference type="Proteomes" id="UP001160148">
    <property type="component" value="Unassembled WGS sequence"/>
</dbReference>
<dbReference type="AlphaFoldDB" id="A0AAV0Y855"/>
<name>A0AAV0Y855_9HEMI</name>
<evidence type="ECO:0000313" key="2">
    <source>
        <dbReference type="EMBL" id="CAI6377170.1"/>
    </source>
</evidence>
<comment type="caution">
    <text evidence="1">The sequence shown here is derived from an EMBL/GenBank/DDBJ whole genome shotgun (WGS) entry which is preliminary data.</text>
</comment>
<evidence type="ECO:0000313" key="1">
    <source>
        <dbReference type="EMBL" id="CAI6377159.1"/>
    </source>
</evidence>
<sequence length="642" mass="73538">MTRHIALKHASLLRTPVTKSLAAIGRIYGSHSRRSISLVPMVAMKTVIGPYWDDVPLRRIAFRIAIMGRLQVYGGSWDLPESPHVVPSPFAQWFKVEEILHQPTVTPRMDHLKRRTGIPDVSDDIPVSPSSQKFRKTLQESGYQEQLPTDHPLLKLYRRSLSLSHGDESSAAKNYTANVAKMLYFVDAWLKDRKTPAKHWSQLLGTSEEPFHEYLSKREELGQTIATSINYLKNLNALYELALSCYCLEDPSFPQSFDSTPCPSRINDIKVVKQKLKLIYKNKIKNQPQELFNRKTEEARTVPEYLEVYKIIKRISESIPKTLTQLEEHVGEEGPVDVSTYRDSAPIQKHLSTLWRSVSCGLALTCLWISKHRSGVVTNCTVAEFENRKKEGSKIIITVSKHKTGDKEPAMMVFDQDDTAAHLERYYKLRTRVRTSVKELFITSRGKRLTKLYEEINRIYKCQLSANIFRRMVETQSRALGKETMSGIATALQHSESTALRYYQLPDSNEALRRQTTIDTVDATAVFESLVEDEFPEVFNPSPYIDVSNGDTVRKNLEKTEAFRSNPLASVSDQIIIRYQLWFTEYMMDERVDVTVGLLKGKSMRDVTKVLKSEGLSFFLRMNSKEFLTKVEKKLSRSPPAQ</sequence>
<protein>
    <submittedName>
        <fullName evidence="1">Uncharacterized protein</fullName>
    </submittedName>
</protein>
<dbReference type="EMBL" id="CARXXK010001661">
    <property type="protein sequence ID" value="CAI6377170.1"/>
    <property type="molecule type" value="Genomic_DNA"/>
</dbReference>
<organism evidence="1 3">
    <name type="scientific">Macrosiphum euphorbiae</name>
    <name type="common">potato aphid</name>
    <dbReference type="NCBI Taxonomy" id="13131"/>
    <lineage>
        <taxon>Eukaryota</taxon>
        <taxon>Metazoa</taxon>
        <taxon>Ecdysozoa</taxon>
        <taxon>Arthropoda</taxon>
        <taxon>Hexapoda</taxon>
        <taxon>Insecta</taxon>
        <taxon>Pterygota</taxon>
        <taxon>Neoptera</taxon>
        <taxon>Paraneoptera</taxon>
        <taxon>Hemiptera</taxon>
        <taxon>Sternorrhyncha</taxon>
        <taxon>Aphidomorpha</taxon>
        <taxon>Aphidoidea</taxon>
        <taxon>Aphididae</taxon>
        <taxon>Macrosiphini</taxon>
        <taxon>Macrosiphum</taxon>
    </lineage>
</organism>
<keyword evidence="3" id="KW-1185">Reference proteome</keyword>
<reference evidence="1 3" key="1">
    <citation type="submission" date="2023-01" db="EMBL/GenBank/DDBJ databases">
        <authorList>
            <person name="Whitehead M."/>
        </authorList>
    </citation>
    <scope>NUCLEOTIDE SEQUENCE [LARGE SCALE GENOMIC DNA]</scope>
</reference>
<accession>A0AAV0Y855</accession>
<evidence type="ECO:0000313" key="3">
    <source>
        <dbReference type="Proteomes" id="UP001160148"/>
    </source>
</evidence>
<dbReference type="EMBL" id="CARXXK010001661">
    <property type="protein sequence ID" value="CAI6377159.1"/>
    <property type="molecule type" value="Genomic_DNA"/>
</dbReference>
<gene>
    <name evidence="1" type="ORF">MEUPH1_LOCUS30457</name>
    <name evidence="2" type="ORF">MEUPH1_LOCUS30468</name>
</gene>